<dbReference type="EMBL" id="HACA01018732">
    <property type="protein sequence ID" value="CDW36093.1"/>
    <property type="molecule type" value="Transcribed_RNA"/>
</dbReference>
<evidence type="ECO:0000313" key="1">
    <source>
        <dbReference type="EMBL" id="CDW36093.1"/>
    </source>
</evidence>
<proteinExistence type="predicted"/>
<dbReference type="AlphaFoldDB" id="A0A0K2UCX3"/>
<reference evidence="1" key="1">
    <citation type="submission" date="2014-05" db="EMBL/GenBank/DDBJ databases">
        <authorList>
            <person name="Chronopoulou M."/>
        </authorList>
    </citation>
    <scope>NUCLEOTIDE SEQUENCE</scope>
    <source>
        <tissue evidence="1">Whole organism</tissue>
    </source>
</reference>
<protein>
    <submittedName>
        <fullName evidence="1">Uncharacterized protein</fullName>
    </submittedName>
</protein>
<accession>A0A0K2UCX3</accession>
<name>A0A0K2UCX3_LEPSM</name>
<organism evidence="1">
    <name type="scientific">Lepeophtheirus salmonis</name>
    <name type="common">Salmon louse</name>
    <name type="synonym">Caligus salmonis</name>
    <dbReference type="NCBI Taxonomy" id="72036"/>
    <lineage>
        <taxon>Eukaryota</taxon>
        <taxon>Metazoa</taxon>
        <taxon>Ecdysozoa</taxon>
        <taxon>Arthropoda</taxon>
        <taxon>Crustacea</taxon>
        <taxon>Multicrustacea</taxon>
        <taxon>Hexanauplia</taxon>
        <taxon>Copepoda</taxon>
        <taxon>Siphonostomatoida</taxon>
        <taxon>Caligidae</taxon>
        <taxon>Lepeophtheirus</taxon>
    </lineage>
</organism>
<sequence>MAFVLTVPLQPCLDFLATVPWVSNRFSMLYSRLADPKVVGNIGWGLPAPEYFQHKKYFGFHFVVFEDTANINK</sequence>